<evidence type="ECO:0000313" key="2">
    <source>
        <dbReference type="EMBL" id="PTI76926.1"/>
    </source>
</evidence>
<reference evidence="2 3" key="1">
    <citation type="journal article" date="2016" name="Front. Microbiol.">
        <title>Comprehensive Phylogenetic Analysis of Bovine Non-aureus Staphylococci Species Based on Whole-Genome Sequencing.</title>
        <authorList>
            <person name="Naushad S."/>
            <person name="Barkema H.W."/>
            <person name="Luby C."/>
            <person name="Condas L.A."/>
            <person name="Nobrega D.B."/>
            <person name="Carson D.A."/>
            <person name="De Buck J."/>
        </authorList>
    </citation>
    <scope>NUCLEOTIDE SEQUENCE [LARGE SCALE GENOMIC DNA]</scope>
    <source>
        <strain evidence="2 3">SNUC 1231</strain>
    </source>
</reference>
<name>A0A9Q6HQH8_9STAP</name>
<evidence type="ECO:0000313" key="3">
    <source>
        <dbReference type="Proteomes" id="UP000241960"/>
    </source>
</evidence>
<dbReference type="InterPro" id="IPR029068">
    <property type="entry name" value="Glyas_Bleomycin-R_OHBP_Dase"/>
</dbReference>
<dbReference type="PANTHER" id="PTHR40265:SF1">
    <property type="entry name" value="GLYOXALASE-LIKE DOMAIN-CONTAINING PROTEIN"/>
    <property type="match status" value="1"/>
</dbReference>
<dbReference type="Gene3D" id="3.10.180.10">
    <property type="entry name" value="2,3-Dihydroxybiphenyl 1,2-Dioxygenase, domain 1"/>
    <property type="match status" value="1"/>
</dbReference>
<organism evidence="2 3">
    <name type="scientific">Staphylococcus succinus</name>
    <dbReference type="NCBI Taxonomy" id="61015"/>
    <lineage>
        <taxon>Bacteria</taxon>
        <taxon>Bacillati</taxon>
        <taxon>Bacillota</taxon>
        <taxon>Bacilli</taxon>
        <taxon>Bacillales</taxon>
        <taxon>Staphylococcaceae</taxon>
        <taxon>Staphylococcus</taxon>
    </lineage>
</organism>
<dbReference type="Proteomes" id="UP000241960">
    <property type="component" value="Unassembled WGS sequence"/>
</dbReference>
<sequence length="253" mass="29821">MQNLKLDHIIHYVHQLNDFKYPGHLFTLHQGGQHVRLGTFNRLAYLNNAYIELLDVFKPEILQKVIKSDEGRVSFPSKIVQDNYKQGVKTLAFRTQDIEQLKRDLENRNIEVIGPVNMQRENKKGDKTSWKLLYIADPDYRVKPPFFIQWNEREEVRNKKIAPFQQKEFSVKGIELYSTERAHTVKKWQEWFDMTIISESATETLLKLKADDITYRILDGEYSGYKSIVIKDTLTTSPYTLIIRGVSYRFEAD</sequence>
<dbReference type="EMBL" id="PZFQ01000006">
    <property type="protein sequence ID" value="PTI76926.1"/>
    <property type="molecule type" value="Genomic_DNA"/>
</dbReference>
<dbReference type="Gene3D" id="2.60.40.4320">
    <property type="match status" value="1"/>
</dbReference>
<comment type="caution">
    <text evidence="2">The sequence shown here is derived from an EMBL/GenBank/DDBJ whole genome shotgun (WGS) entry which is preliminary data.</text>
</comment>
<dbReference type="Pfam" id="PF13468">
    <property type="entry name" value="Glyoxalase_3"/>
    <property type="match status" value="1"/>
</dbReference>
<proteinExistence type="predicted"/>
<feature type="domain" description="Glyoxalase-like" evidence="1">
    <location>
        <begin position="6"/>
        <end position="192"/>
    </location>
</feature>
<dbReference type="SUPFAM" id="SSF54593">
    <property type="entry name" value="Glyoxalase/Bleomycin resistance protein/Dihydroxybiphenyl dioxygenase"/>
    <property type="match status" value="1"/>
</dbReference>
<dbReference type="RefSeq" id="WP_073505740.1">
    <property type="nucleotide sequence ID" value="NZ_CP018199.1"/>
</dbReference>
<evidence type="ECO:0000259" key="1">
    <source>
        <dbReference type="Pfam" id="PF13468"/>
    </source>
</evidence>
<accession>A0A9Q6HQH8</accession>
<protein>
    <submittedName>
        <fullName evidence="2">VOC family protein</fullName>
    </submittedName>
</protein>
<gene>
    <name evidence="2" type="ORF">BU058_02580</name>
</gene>
<dbReference type="AlphaFoldDB" id="A0A9Q6HQH8"/>
<dbReference type="PANTHER" id="PTHR40265">
    <property type="entry name" value="BLL2707 PROTEIN"/>
    <property type="match status" value="1"/>
</dbReference>
<dbReference type="InterPro" id="IPR025870">
    <property type="entry name" value="Glyoxalase-like_dom"/>
</dbReference>